<organism evidence="1">
    <name type="scientific">Homalodisca liturata</name>
    <dbReference type="NCBI Taxonomy" id="320908"/>
    <lineage>
        <taxon>Eukaryota</taxon>
        <taxon>Metazoa</taxon>
        <taxon>Ecdysozoa</taxon>
        <taxon>Arthropoda</taxon>
        <taxon>Hexapoda</taxon>
        <taxon>Insecta</taxon>
        <taxon>Pterygota</taxon>
        <taxon>Neoptera</taxon>
        <taxon>Paraneoptera</taxon>
        <taxon>Hemiptera</taxon>
        <taxon>Auchenorrhyncha</taxon>
        <taxon>Membracoidea</taxon>
        <taxon>Cicadellidae</taxon>
        <taxon>Cicadellinae</taxon>
        <taxon>Proconiini</taxon>
        <taxon>Homalodisca</taxon>
    </lineage>
</organism>
<dbReference type="EMBL" id="GECU01009476">
    <property type="protein sequence ID" value="JAS98230.1"/>
    <property type="molecule type" value="Transcribed_RNA"/>
</dbReference>
<reference evidence="1" key="1">
    <citation type="submission" date="2015-11" db="EMBL/GenBank/DDBJ databases">
        <title>De novo transcriptome assembly of four potential Pierce s Disease insect vectors from Arizona vineyards.</title>
        <authorList>
            <person name="Tassone E.E."/>
        </authorList>
    </citation>
    <scope>NUCLEOTIDE SEQUENCE</scope>
</reference>
<name>A0A1B6JG86_9HEMI</name>
<dbReference type="SUPFAM" id="SSF56219">
    <property type="entry name" value="DNase I-like"/>
    <property type="match status" value="1"/>
</dbReference>
<accession>A0A1B6JG86</accession>
<evidence type="ECO:0000313" key="1">
    <source>
        <dbReference type="EMBL" id="JAS98230.1"/>
    </source>
</evidence>
<dbReference type="PANTHER" id="PTHR33273">
    <property type="entry name" value="DOMAIN-CONTAINING PROTEIN, PUTATIVE-RELATED"/>
    <property type="match status" value="1"/>
</dbReference>
<gene>
    <name evidence="1" type="ORF">g.7268</name>
</gene>
<proteinExistence type="predicted"/>
<sequence>MTAVLQINLHHSRAATATLCQKILADDIGVVLIQEPWTVGSRVMGMSTAKGNLIYDSGSNNPRACIYVSNKIKSLKMAQMCSRDTAVTEVHLQTGDGNIRILFAAVYLPYDSPEPPPTAEMRRIVEFGTLTRMHLIVGCDANAHHTAWGSSNINN</sequence>
<protein>
    <recommendedName>
        <fullName evidence="2">Endonuclease/exonuclease/phosphatase domain-containing protein</fullName>
    </recommendedName>
</protein>
<dbReference type="PANTHER" id="PTHR33273:SF2">
    <property type="entry name" value="ENDONUCLEASE_EXONUCLEASE_PHOSPHATASE DOMAIN-CONTAINING PROTEIN"/>
    <property type="match status" value="1"/>
</dbReference>
<dbReference type="AlphaFoldDB" id="A0A1B6JG86"/>
<feature type="non-terminal residue" evidence="1">
    <location>
        <position position="155"/>
    </location>
</feature>
<dbReference type="InterPro" id="IPR036691">
    <property type="entry name" value="Endo/exonu/phosph_ase_sf"/>
</dbReference>
<evidence type="ECO:0008006" key="2">
    <source>
        <dbReference type="Google" id="ProtNLM"/>
    </source>
</evidence>
<dbReference type="Gene3D" id="3.60.10.10">
    <property type="entry name" value="Endonuclease/exonuclease/phosphatase"/>
    <property type="match status" value="1"/>
</dbReference>